<evidence type="ECO:0000313" key="2">
    <source>
        <dbReference type="EMBL" id="RCR70169.1"/>
    </source>
</evidence>
<dbReference type="AlphaFoldDB" id="A0A368JR60"/>
<sequence>MLLKADLKRIAQARLHDAKVLLDAGRYDGATYLCGYAIELGLKLRICKTLK</sequence>
<comment type="caution">
    <text evidence="2">The sequence shown here is derived from an EMBL/GenBank/DDBJ whole genome shotgun (WGS) entry which is preliminary data.</text>
</comment>
<dbReference type="SUPFAM" id="SSF81593">
    <property type="entry name" value="Nucleotidyltransferase substrate binding subunit/domain"/>
    <property type="match status" value="1"/>
</dbReference>
<dbReference type="Pfam" id="PF05168">
    <property type="entry name" value="HEPN"/>
    <property type="match status" value="1"/>
</dbReference>
<feature type="domain" description="HEPN" evidence="1">
    <location>
        <begin position="6"/>
        <end position="43"/>
    </location>
</feature>
<dbReference type="Proteomes" id="UP000253383">
    <property type="component" value="Unassembled WGS sequence"/>
</dbReference>
<evidence type="ECO:0000259" key="1">
    <source>
        <dbReference type="Pfam" id="PF05168"/>
    </source>
</evidence>
<organism evidence="2 3">
    <name type="scientific">Larkinella punicea</name>
    <dbReference type="NCBI Taxonomy" id="2315727"/>
    <lineage>
        <taxon>Bacteria</taxon>
        <taxon>Pseudomonadati</taxon>
        <taxon>Bacteroidota</taxon>
        <taxon>Cytophagia</taxon>
        <taxon>Cytophagales</taxon>
        <taxon>Spirosomataceae</taxon>
        <taxon>Larkinella</taxon>
    </lineage>
</organism>
<gene>
    <name evidence="2" type="ORF">DUE52_07330</name>
</gene>
<name>A0A368JR60_9BACT</name>
<dbReference type="RefSeq" id="WP_114405335.1">
    <property type="nucleotide sequence ID" value="NZ_QOWE01000005.1"/>
</dbReference>
<reference evidence="2 3" key="1">
    <citation type="submission" date="2018-07" db="EMBL/GenBank/DDBJ databases">
        <title>Genome analysis of Larkinella rosea.</title>
        <authorList>
            <person name="Zhou Z."/>
            <person name="Wang G."/>
        </authorList>
    </citation>
    <scope>NUCLEOTIDE SEQUENCE [LARGE SCALE GENOMIC DNA]</scope>
    <source>
        <strain evidence="3">zzj9</strain>
    </source>
</reference>
<dbReference type="EMBL" id="QOWE01000005">
    <property type="protein sequence ID" value="RCR70169.1"/>
    <property type="molecule type" value="Genomic_DNA"/>
</dbReference>
<proteinExistence type="predicted"/>
<accession>A0A368JR60</accession>
<dbReference type="InterPro" id="IPR007842">
    <property type="entry name" value="HEPN_dom"/>
</dbReference>
<evidence type="ECO:0000313" key="3">
    <source>
        <dbReference type="Proteomes" id="UP000253383"/>
    </source>
</evidence>
<keyword evidence="3" id="KW-1185">Reference proteome</keyword>
<dbReference type="OrthoDB" id="5183931at2"/>
<protein>
    <submittedName>
        <fullName evidence="2">HEPN domain-containing protein</fullName>
    </submittedName>
</protein>